<organism evidence="4 5">
    <name type="scientific">Dictyostelium purpureum</name>
    <name type="common">Slime mold</name>
    <dbReference type="NCBI Taxonomy" id="5786"/>
    <lineage>
        <taxon>Eukaryota</taxon>
        <taxon>Amoebozoa</taxon>
        <taxon>Evosea</taxon>
        <taxon>Eumycetozoa</taxon>
        <taxon>Dictyostelia</taxon>
        <taxon>Dictyosteliales</taxon>
        <taxon>Dictyosteliaceae</taxon>
        <taxon>Dictyostelium</taxon>
    </lineage>
</organism>
<dbReference type="AlphaFoldDB" id="F0ZFN8"/>
<name>F0ZFN8_DICPU</name>
<protein>
    <recommendedName>
        <fullName evidence="6">Auto-transporter adhesin head GIN domain-containing protein</fullName>
    </recommendedName>
</protein>
<dbReference type="Proteomes" id="UP000001064">
    <property type="component" value="Unassembled WGS sequence"/>
</dbReference>
<dbReference type="KEGG" id="dpp:DICPUDRAFT_77125"/>
<feature type="compositionally biased region" description="Basic residues" evidence="1">
    <location>
        <begin position="649"/>
        <end position="659"/>
    </location>
</feature>
<keyword evidence="2" id="KW-1133">Transmembrane helix</keyword>
<feature type="compositionally biased region" description="Low complexity" evidence="1">
    <location>
        <begin position="634"/>
        <end position="645"/>
    </location>
</feature>
<keyword evidence="2" id="KW-0812">Transmembrane</keyword>
<keyword evidence="2" id="KW-0472">Membrane</keyword>
<evidence type="ECO:0000256" key="3">
    <source>
        <dbReference type="SAM" id="SignalP"/>
    </source>
</evidence>
<feature type="region of interest" description="Disordered" evidence="1">
    <location>
        <begin position="610"/>
        <end position="659"/>
    </location>
</feature>
<proteinExistence type="predicted"/>
<reference evidence="5" key="1">
    <citation type="journal article" date="2011" name="Genome Biol.">
        <title>Comparative genomics of the social amoebae Dictyostelium discoideum and Dictyostelium purpureum.</title>
        <authorList>
            <consortium name="US DOE Joint Genome Institute (JGI-PGF)"/>
            <person name="Sucgang R."/>
            <person name="Kuo A."/>
            <person name="Tian X."/>
            <person name="Salerno W."/>
            <person name="Parikh A."/>
            <person name="Feasley C.L."/>
            <person name="Dalin E."/>
            <person name="Tu H."/>
            <person name="Huang E."/>
            <person name="Barry K."/>
            <person name="Lindquist E."/>
            <person name="Shapiro H."/>
            <person name="Bruce D."/>
            <person name="Schmutz J."/>
            <person name="Salamov A."/>
            <person name="Fey P."/>
            <person name="Gaudet P."/>
            <person name="Anjard C."/>
            <person name="Babu M.M."/>
            <person name="Basu S."/>
            <person name="Bushmanova Y."/>
            <person name="van der Wel H."/>
            <person name="Katoh-Kurasawa M."/>
            <person name="Dinh C."/>
            <person name="Coutinho P.M."/>
            <person name="Saito T."/>
            <person name="Elias M."/>
            <person name="Schaap P."/>
            <person name="Kay R.R."/>
            <person name="Henrissat B."/>
            <person name="Eichinger L."/>
            <person name="Rivero F."/>
            <person name="Putnam N.H."/>
            <person name="West C.M."/>
            <person name="Loomis W.F."/>
            <person name="Chisholm R.L."/>
            <person name="Shaulsky G."/>
            <person name="Strassmann J.E."/>
            <person name="Queller D.C."/>
            <person name="Kuspa A."/>
            <person name="Grigoriev I.V."/>
        </authorList>
    </citation>
    <scope>NUCLEOTIDE SEQUENCE [LARGE SCALE GENOMIC DNA]</scope>
    <source>
        <strain evidence="5">QSDP1</strain>
    </source>
</reference>
<evidence type="ECO:0000256" key="2">
    <source>
        <dbReference type="SAM" id="Phobius"/>
    </source>
</evidence>
<dbReference type="RefSeq" id="XP_003286236.1">
    <property type="nucleotide sequence ID" value="XM_003286188.1"/>
</dbReference>
<feature type="signal peptide" evidence="3">
    <location>
        <begin position="1"/>
        <end position="22"/>
    </location>
</feature>
<feature type="chain" id="PRO_5003262388" description="Auto-transporter adhesin head GIN domain-containing protein" evidence="3">
    <location>
        <begin position="23"/>
        <end position="659"/>
    </location>
</feature>
<keyword evidence="3" id="KW-0732">Signal</keyword>
<dbReference type="GeneID" id="10503630"/>
<keyword evidence="5" id="KW-1185">Reference proteome</keyword>
<dbReference type="VEuPathDB" id="AmoebaDB:DICPUDRAFT_77125"/>
<evidence type="ECO:0000313" key="5">
    <source>
        <dbReference type="Proteomes" id="UP000001064"/>
    </source>
</evidence>
<dbReference type="EMBL" id="GL871004">
    <property type="protein sequence ID" value="EGC37266.1"/>
    <property type="molecule type" value="Genomic_DNA"/>
</dbReference>
<sequence>MIKNNKNILLLILFFNIKLIICSTVTFNNSIISQCTNNNPCDLSISSSWENNQVPINGDDVLIDLSNFAVNYNIYLIANNFNVELNSFYLYGQQKGRSYQGATHLTINNSNLTVSDQFNIQGSVLNINETEVYNRISINSFISNQTYVTLNGNSNIECNTIEMDGENFNINGDSMFTVNGAANFELYVYHQSNQLFKTMGTTYFSNPFQSNSTVQFDGQTVFSSSSTMNTVFSSGQISIINGYSVDINDYIQGSESAFIALSQGSSLRLQGSINSHLFLNNEILLADNSLLLIKSGFTISNISTLMNGTIYINDSAFPTTILDVNQTNLNIITQSNLTITSSTLNQVTVVMDSLILNIQNVSIFTSLNSQGQLNIEPGASLTLLNSSSSYSTVDIFGSLTVQDYLYAHAINIDTSGSLYCYGQVDAPVNTESGSIFYKQSTTARSIDIQKSGTLSLNNTELYIKDNFTMGPKSLLQFSSVGLNNGFALIEVGGYTNIQGPISITIRFKKGLISTENNDEIFLFSTNFFLPNVINFTSSDIVFITDAGGASFDYKIVNSDNGDISLVFNKNSGFASWKVSVIIFSVVGAIIIFCLLVFYFKRRGSYTSIGSGSDGHHHHSHHHHYSSSSHHHYNSSDNSSSFSNHTDNSHHHHHHHHGHH</sequence>
<gene>
    <name evidence="4" type="ORF">DICPUDRAFT_77125</name>
</gene>
<feature type="transmembrane region" description="Helical" evidence="2">
    <location>
        <begin position="578"/>
        <end position="599"/>
    </location>
</feature>
<dbReference type="InParanoid" id="F0ZFN8"/>
<accession>F0ZFN8</accession>
<feature type="compositionally biased region" description="Basic residues" evidence="1">
    <location>
        <begin position="615"/>
        <end position="632"/>
    </location>
</feature>
<evidence type="ECO:0000256" key="1">
    <source>
        <dbReference type="SAM" id="MobiDB-lite"/>
    </source>
</evidence>
<evidence type="ECO:0000313" key="4">
    <source>
        <dbReference type="EMBL" id="EGC37266.1"/>
    </source>
</evidence>
<evidence type="ECO:0008006" key="6">
    <source>
        <dbReference type="Google" id="ProtNLM"/>
    </source>
</evidence>